<proteinExistence type="predicted"/>
<dbReference type="Proteomes" id="UP000095282">
    <property type="component" value="Unplaced"/>
</dbReference>
<dbReference type="PROSITE" id="PS50181">
    <property type="entry name" value="FBOX"/>
    <property type="match status" value="1"/>
</dbReference>
<dbReference type="Pfam" id="PF00646">
    <property type="entry name" value="F-box"/>
    <property type="match status" value="1"/>
</dbReference>
<dbReference type="AlphaFoldDB" id="A0A1I7UTR7"/>
<dbReference type="WBParaSite" id="Csp11.Scaffold630.g19266.t1">
    <property type="protein sequence ID" value="Csp11.Scaffold630.g19266.t1"/>
    <property type="gene ID" value="Csp11.Scaffold630.g19266"/>
</dbReference>
<dbReference type="InterPro" id="IPR001810">
    <property type="entry name" value="F-box_dom"/>
</dbReference>
<evidence type="ECO:0000259" key="1">
    <source>
        <dbReference type="PROSITE" id="PS50181"/>
    </source>
</evidence>
<keyword evidence="2" id="KW-1185">Reference proteome</keyword>
<organism evidence="2 3">
    <name type="scientific">Caenorhabditis tropicalis</name>
    <dbReference type="NCBI Taxonomy" id="1561998"/>
    <lineage>
        <taxon>Eukaryota</taxon>
        <taxon>Metazoa</taxon>
        <taxon>Ecdysozoa</taxon>
        <taxon>Nematoda</taxon>
        <taxon>Chromadorea</taxon>
        <taxon>Rhabditida</taxon>
        <taxon>Rhabditina</taxon>
        <taxon>Rhabditomorpha</taxon>
        <taxon>Rhabditoidea</taxon>
        <taxon>Rhabditidae</taxon>
        <taxon>Peloderinae</taxon>
        <taxon>Caenorhabditis</taxon>
    </lineage>
</organism>
<sequence length="301" mass="35821">MDLLRLPYVPLIEIFKTMDFREKFLISSLSKRAKNIINLTSMKNHFSFEFSNSLDIYLGQYHWYSKVPLLNQPWGNEIKTTAESDYLIGGEIMRLSFSPFGIFLRRQTIRNQLLLAGHVLDEFPKSTLSISFSDRILPTSVLEFINMIHQRKLSMKTFTYNIPKDASVFVPEILDKCAKVADFVSIYCEKLHRTALQKLWLFYIEDSKRQLIIDALNNRRALYEIERNWVKVKRRDDLEFLIYKNGNFLQIQTEWSYLEQLRNNECHLIRRAINNELAKQHRKRRATQCKLKDHNYLSLNI</sequence>
<name>A0A1I7UTR7_9PELO</name>
<evidence type="ECO:0000313" key="3">
    <source>
        <dbReference type="WBParaSite" id="Csp11.Scaffold630.g19266.t1"/>
    </source>
</evidence>
<accession>A0A1I7UTR7</accession>
<feature type="domain" description="F-box" evidence="1">
    <location>
        <begin position="1"/>
        <end position="46"/>
    </location>
</feature>
<evidence type="ECO:0000313" key="2">
    <source>
        <dbReference type="Proteomes" id="UP000095282"/>
    </source>
</evidence>
<protein>
    <submittedName>
        <fullName evidence="3">F-box domain-containing protein</fullName>
    </submittedName>
</protein>
<reference evidence="3" key="1">
    <citation type="submission" date="2016-11" db="UniProtKB">
        <authorList>
            <consortium name="WormBaseParasite"/>
        </authorList>
    </citation>
    <scope>IDENTIFICATION</scope>
</reference>